<gene>
    <name evidence="1" type="ORF">Poly59_53840</name>
</gene>
<dbReference type="RefSeq" id="WP_146536974.1">
    <property type="nucleotide sequence ID" value="NZ_SJPX01000006.1"/>
</dbReference>
<dbReference type="EMBL" id="SJPX01000006">
    <property type="protein sequence ID" value="TWU46441.1"/>
    <property type="molecule type" value="Genomic_DNA"/>
</dbReference>
<dbReference type="OrthoDB" id="9833985at2"/>
<dbReference type="AlphaFoldDB" id="A0A5C6EFH6"/>
<reference evidence="1 2" key="1">
    <citation type="submission" date="2019-02" db="EMBL/GenBank/DDBJ databases">
        <title>Deep-cultivation of Planctomycetes and their phenomic and genomic characterization uncovers novel biology.</title>
        <authorList>
            <person name="Wiegand S."/>
            <person name="Jogler M."/>
            <person name="Boedeker C."/>
            <person name="Pinto D."/>
            <person name="Vollmers J."/>
            <person name="Rivas-Marin E."/>
            <person name="Kohn T."/>
            <person name="Peeters S.H."/>
            <person name="Heuer A."/>
            <person name="Rast P."/>
            <person name="Oberbeckmann S."/>
            <person name="Bunk B."/>
            <person name="Jeske O."/>
            <person name="Meyerdierks A."/>
            <person name="Storesund J.E."/>
            <person name="Kallscheuer N."/>
            <person name="Luecker S."/>
            <person name="Lage O.M."/>
            <person name="Pohl T."/>
            <person name="Merkel B.J."/>
            <person name="Hornburger P."/>
            <person name="Mueller R.-W."/>
            <person name="Bruemmer F."/>
            <person name="Labrenz M."/>
            <person name="Spormann A.M."/>
            <person name="Op Den Camp H."/>
            <person name="Overmann J."/>
            <person name="Amann R."/>
            <person name="Jetten M.S.M."/>
            <person name="Mascher T."/>
            <person name="Medema M.H."/>
            <person name="Devos D.P."/>
            <person name="Kaster A.-K."/>
            <person name="Ovreas L."/>
            <person name="Rohde M."/>
            <person name="Galperin M.Y."/>
            <person name="Jogler C."/>
        </authorList>
    </citation>
    <scope>NUCLEOTIDE SEQUENCE [LARGE SCALE GENOMIC DNA]</scope>
    <source>
        <strain evidence="1 2">Poly59</strain>
    </source>
</reference>
<dbReference type="Proteomes" id="UP000317977">
    <property type="component" value="Unassembled WGS sequence"/>
</dbReference>
<evidence type="ECO:0000313" key="2">
    <source>
        <dbReference type="Proteomes" id="UP000317977"/>
    </source>
</evidence>
<proteinExistence type="predicted"/>
<sequence>MNTHETTIHGRCPINGVWDYYTLRVTTDRFVRVEDIEEMADFVRGKAMCQEDIAKELRTTLPAHCTVEVIGRHGQNCETVVRLEAHADPAFSASS</sequence>
<protein>
    <submittedName>
        <fullName evidence="1">Uncharacterized protein</fullName>
    </submittedName>
</protein>
<evidence type="ECO:0000313" key="1">
    <source>
        <dbReference type="EMBL" id="TWU46441.1"/>
    </source>
</evidence>
<name>A0A5C6EFH6_9BACT</name>
<keyword evidence="2" id="KW-1185">Reference proteome</keyword>
<accession>A0A5C6EFH6</accession>
<organism evidence="1 2">
    <name type="scientific">Rubripirellula reticaptiva</name>
    <dbReference type="NCBI Taxonomy" id="2528013"/>
    <lineage>
        <taxon>Bacteria</taxon>
        <taxon>Pseudomonadati</taxon>
        <taxon>Planctomycetota</taxon>
        <taxon>Planctomycetia</taxon>
        <taxon>Pirellulales</taxon>
        <taxon>Pirellulaceae</taxon>
        <taxon>Rubripirellula</taxon>
    </lineage>
</organism>
<comment type="caution">
    <text evidence="1">The sequence shown here is derived from an EMBL/GenBank/DDBJ whole genome shotgun (WGS) entry which is preliminary data.</text>
</comment>